<evidence type="ECO:0000256" key="3">
    <source>
        <dbReference type="ARBA" id="ARBA00022723"/>
    </source>
</evidence>
<evidence type="ECO:0000256" key="5">
    <source>
        <dbReference type="ARBA" id="ARBA00022771"/>
    </source>
</evidence>
<dbReference type="FunFam" id="3.30.160.60:FF:000035">
    <property type="entry name" value="Zinc finger protein ZIC 1"/>
    <property type="match status" value="1"/>
</dbReference>
<feature type="domain" description="C2H2-type" evidence="11">
    <location>
        <begin position="121"/>
        <end position="148"/>
    </location>
</feature>
<dbReference type="PROSITE" id="PS50157">
    <property type="entry name" value="ZINC_FINGER_C2H2_2"/>
    <property type="match status" value="4"/>
</dbReference>
<evidence type="ECO:0000313" key="12">
    <source>
        <dbReference type="Ensembl" id="ENSHCOP00000017967.1"/>
    </source>
</evidence>
<organism evidence="12 13">
    <name type="scientific">Hippocampus comes</name>
    <name type="common">Tiger tail seahorse</name>
    <dbReference type="NCBI Taxonomy" id="109280"/>
    <lineage>
        <taxon>Eukaryota</taxon>
        <taxon>Metazoa</taxon>
        <taxon>Chordata</taxon>
        <taxon>Craniata</taxon>
        <taxon>Vertebrata</taxon>
        <taxon>Euteleostomi</taxon>
        <taxon>Actinopterygii</taxon>
        <taxon>Neopterygii</taxon>
        <taxon>Teleostei</taxon>
        <taxon>Neoteleostei</taxon>
        <taxon>Acanthomorphata</taxon>
        <taxon>Syngnathiaria</taxon>
        <taxon>Syngnathiformes</taxon>
        <taxon>Syngnathoidei</taxon>
        <taxon>Syngnathidae</taxon>
        <taxon>Hippocampus</taxon>
    </lineage>
</organism>
<dbReference type="PROSITE" id="PS00028">
    <property type="entry name" value="ZINC_FINGER_C2H2_1"/>
    <property type="match status" value="3"/>
</dbReference>
<accession>A0A3Q2YWD1</accession>
<name>A0A3Q2YWD1_HIPCM</name>
<dbReference type="OrthoDB" id="3214149at2759"/>
<dbReference type="GO" id="GO:0000978">
    <property type="term" value="F:RNA polymerase II cis-regulatory region sequence-specific DNA binding"/>
    <property type="evidence" value="ECO:0007669"/>
    <property type="project" value="TreeGrafter"/>
</dbReference>
<keyword evidence="3" id="KW-0479">Metal-binding</keyword>
<feature type="domain" description="C2H2-type" evidence="11">
    <location>
        <begin position="207"/>
        <end position="236"/>
    </location>
</feature>
<protein>
    <submittedName>
        <fullName evidence="12">Zinc finger protein ZIC 5-like</fullName>
    </submittedName>
</protein>
<keyword evidence="5 9" id="KW-0863">Zinc-finger</keyword>
<evidence type="ECO:0000256" key="6">
    <source>
        <dbReference type="ARBA" id="ARBA00022833"/>
    </source>
</evidence>
<keyword evidence="6" id="KW-0862">Zinc</keyword>
<evidence type="ECO:0000256" key="8">
    <source>
        <dbReference type="ARBA" id="ARBA00023242"/>
    </source>
</evidence>
<keyword evidence="4" id="KW-0677">Repeat</keyword>
<dbReference type="PANTHER" id="PTHR45718:SF8">
    <property type="entry name" value="GLIS FAMILY ZINC FINGER 2"/>
    <property type="match status" value="1"/>
</dbReference>
<dbReference type="InterPro" id="IPR043359">
    <property type="entry name" value="GLI-like"/>
</dbReference>
<dbReference type="PANTHER" id="PTHR45718">
    <property type="entry name" value="TRANSCRIPTIONAL ACTIVATOR CUBITUS INTERRUPTUS"/>
    <property type="match status" value="1"/>
</dbReference>
<evidence type="ECO:0000256" key="1">
    <source>
        <dbReference type="ARBA" id="ARBA00004123"/>
    </source>
</evidence>
<dbReference type="FunFam" id="3.30.160.60:FF:000031">
    <property type="entry name" value="GLI family zinc finger 3"/>
    <property type="match status" value="1"/>
</dbReference>
<dbReference type="AlphaFoldDB" id="A0A3Q2YWD1"/>
<dbReference type="GO" id="GO:0005634">
    <property type="term" value="C:nucleus"/>
    <property type="evidence" value="ECO:0007669"/>
    <property type="project" value="UniProtKB-SubCell"/>
</dbReference>
<dbReference type="GO" id="GO:0000981">
    <property type="term" value="F:DNA-binding transcription factor activity, RNA polymerase II-specific"/>
    <property type="evidence" value="ECO:0007669"/>
    <property type="project" value="TreeGrafter"/>
</dbReference>
<keyword evidence="7" id="KW-0238">DNA-binding</keyword>
<reference evidence="12" key="1">
    <citation type="submission" date="2025-08" db="UniProtKB">
        <authorList>
            <consortium name="Ensembl"/>
        </authorList>
    </citation>
    <scope>IDENTIFICATION</scope>
</reference>
<dbReference type="Gene3D" id="3.30.160.60">
    <property type="entry name" value="Classic Zinc Finger"/>
    <property type="match status" value="4"/>
</dbReference>
<keyword evidence="13" id="KW-1185">Reference proteome</keyword>
<dbReference type="Proteomes" id="UP000264820">
    <property type="component" value="Unplaced"/>
</dbReference>
<reference evidence="12" key="2">
    <citation type="submission" date="2025-09" db="UniProtKB">
        <authorList>
            <consortium name="Ensembl"/>
        </authorList>
    </citation>
    <scope>IDENTIFICATION</scope>
</reference>
<feature type="domain" description="C2H2-type" evidence="11">
    <location>
        <begin position="149"/>
        <end position="178"/>
    </location>
</feature>
<dbReference type="GeneID" id="109517138"/>
<proteinExistence type="inferred from homology"/>
<dbReference type="Ensembl" id="ENSHCOT00000012434.1">
    <property type="protein sequence ID" value="ENSHCOP00000017967.1"/>
    <property type="gene ID" value="ENSHCOG00000002164.1"/>
</dbReference>
<dbReference type="OMA" id="SPMAMPL"/>
<evidence type="ECO:0000256" key="2">
    <source>
        <dbReference type="ARBA" id="ARBA00010831"/>
    </source>
</evidence>
<sequence>MRRVAVVTRHNGLVAPLGNNNSGASSIISLPQRRAVNISTSTDRCTSEGKECLLNTNRGPAVKSELVCKWTGRISSRQRFERMASFVCNQSFSSMHDLVDHVTAEHVATGLDTLSHVCMWNECVREGKAFKAKYKLINHIRVHTGEKPFLCAFPNCGKMFARSENLKIHTRTHTGEKPFQCEFCERRFANSSDRKKHSQVHSSSKPYDCKALGCTKSYTHPSSLRKHMKVHIKSSPTSEPFDLYDSIQKHQRPQPLLEPLDLKINHLSPSFSNNNTNFDFDNTTSNKLNHKLQGSSSPLAMPLDLSLSGLKSDLALQQQQTHRTAGRSQLSVNPAIPELSNIKEWYVCTRTTTPNFPLPHPDDIKLEPSDDEDYGT</sequence>
<comment type="similarity">
    <text evidence="2">Belongs to the GLI C2H2-type zinc-finger protein family.</text>
</comment>
<dbReference type="SMART" id="SM00355">
    <property type="entry name" value="ZnF_C2H2"/>
    <property type="match status" value="5"/>
</dbReference>
<evidence type="ECO:0000256" key="7">
    <source>
        <dbReference type="ARBA" id="ARBA00023125"/>
    </source>
</evidence>
<dbReference type="InterPro" id="IPR013087">
    <property type="entry name" value="Znf_C2H2_type"/>
</dbReference>
<dbReference type="FunFam" id="3.30.160.60:FF:000110">
    <property type="entry name" value="Zinc finger protein-like"/>
    <property type="match status" value="1"/>
</dbReference>
<comment type="subcellular location">
    <subcellularLocation>
        <location evidence="1">Nucleus</location>
    </subcellularLocation>
</comment>
<dbReference type="SUPFAM" id="SSF57667">
    <property type="entry name" value="beta-beta-alpha zinc fingers"/>
    <property type="match status" value="2"/>
</dbReference>
<evidence type="ECO:0000259" key="11">
    <source>
        <dbReference type="PROSITE" id="PS50157"/>
    </source>
</evidence>
<feature type="domain" description="C2H2-type" evidence="11">
    <location>
        <begin position="179"/>
        <end position="206"/>
    </location>
</feature>
<dbReference type="Pfam" id="PF23561">
    <property type="entry name" value="zf-C2H2_15"/>
    <property type="match status" value="1"/>
</dbReference>
<dbReference type="InterPro" id="IPR036236">
    <property type="entry name" value="Znf_C2H2_sf"/>
</dbReference>
<evidence type="ECO:0000313" key="13">
    <source>
        <dbReference type="Proteomes" id="UP000264820"/>
    </source>
</evidence>
<dbReference type="KEGG" id="hcq:109517138"/>
<dbReference type="Pfam" id="PF00096">
    <property type="entry name" value="zf-C2H2"/>
    <property type="match status" value="2"/>
</dbReference>
<feature type="region of interest" description="Disordered" evidence="10">
    <location>
        <begin position="356"/>
        <end position="376"/>
    </location>
</feature>
<keyword evidence="8" id="KW-0539">Nucleus</keyword>
<dbReference type="InterPro" id="IPR041643">
    <property type="entry name" value="Znf_ZIC"/>
</dbReference>
<evidence type="ECO:0000256" key="10">
    <source>
        <dbReference type="SAM" id="MobiDB-lite"/>
    </source>
</evidence>
<dbReference type="InterPro" id="IPR056436">
    <property type="entry name" value="Znf-C2H2_ZIC1-5/GLI1-3-like"/>
</dbReference>
<evidence type="ECO:0000256" key="4">
    <source>
        <dbReference type="ARBA" id="ARBA00022737"/>
    </source>
</evidence>
<evidence type="ECO:0000256" key="9">
    <source>
        <dbReference type="PROSITE-ProRule" id="PRU00042"/>
    </source>
</evidence>
<dbReference type="FunFam" id="3.30.160.60:FF:000039">
    <property type="entry name" value="Zinc finger protein ZIC 1"/>
    <property type="match status" value="1"/>
</dbReference>
<dbReference type="RefSeq" id="XP_019727660.1">
    <property type="nucleotide sequence ID" value="XM_019872101.1"/>
</dbReference>
<dbReference type="GO" id="GO:0008270">
    <property type="term" value="F:zinc ion binding"/>
    <property type="evidence" value="ECO:0007669"/>
    <property type="project" value="UniProtKB-KW"/>
</dbReference>
<dbReference type="Pfam" id="PF18366">
    <property type="entry name" value="zf_ZIC"/>
    <property type="match status" value="1"/>
</dbReference>
<dbReference type="GeneTree" id="ENSGT00940000154200"/>